<accession>A0A392UVZ9</accession>
<dbReference type="Proteomes" id="UP000265520">
    <property type="component" value="Unassembled WGS sequence"/>
</dbReference>
<sequence>MKRRRATQVEQTSRCEQ</sequence>
<comment type="caution">
    <text evidence="1">The sequence shown here is derived from an EMBL/GenBank/DDBJ whole genome shotgun (WGS) entry which is preliminary data.</text>
</comment>
<reference evidence="1 2" key="1">
    <citation type="journal article" date="2018" name="Front. Plant Sci.">
        <title>Red Clover (Trifolium pratense) and Zigzag Clover (T. medium) - A Picture of Genomic Similarities and Differences.</title>
        <authorList>
            <person name="Dluhosova J."/>
            <person name="Istvanek J."/>
            <person name="Nedelnik J."/>
            <person name="Repkova J."/>
        </authorList>
    </citation>
    <scope>NUCLEOTIDE SEQUENCE [LARGE SCALE GENOMIC DNA]</scope>
    <source>
        <strain evidence="2">cv. 10/8</strain>
        <tissue evidence="1">Leaf</tissue>
    </source>
</reference>
<proteinExistence type="predicted"/>
<organism evidence="1 2">
    <name type="scientific">Trifolium medium</name>
    <dbReference type="NCBI Taxonomy" id="97028"/>
    <lineage>
        <taxon>Eukaryota</taxon>
        <taxon>Viridiplantae</taxon>
        <taxon>Streptophyta</taxon>
        <taxon>Embryophyta</taxon>
        <taxon>Tracheophyta</taxon>
        <taxon>Spermatophyta</taxon>
        <taxon>Magnoliopsida</taxon>
        <taxon>eudicotyledons</taxon>
        <taxon>Gunneridae</taxon>
        <taxon>Pentapetalae</taxon>
        <taxon>rosids</taxon>
        <taxon>fabids</taxon>
        <taxon>Fabales</taxon>
        <taxon>Fabaceae</taxon>
        <taxon>Papilionoideae</taxon>
        <taxon>50 kb inversion clade</taxon>
        <taxon>NPAAA clade</taxon>
        <taxon>Hologalegina</taxon>
        <taxon>IRL clade</taxon>
        <taxon>Trifolieae</taxon>
        <taxon>Trifolium</taxon>
    </lineage>
</organism>
<dbReference type="AlphaFoldDB" id="A0A392UVZ9"/>
<dbReference type="EMBL" id="LXQA010985608">
    <property type="protein sequence ID" value="MCI79997.1"/>
    <property type="molecule type" value="Genomic_DNA"/>
</dbReference>
<name>A0A392UVZ9_9FABA</name>
<feature type="non-terminal residue" evidence="1">
    <location>
        <position position="17"/>
    </location>
</feature>
<protein>
    <submittedName>
        <fullName evidence="1">Uncharacterized protein</fullName>
    </submittedName>
</protein>
<keyword evidence="2" id="KW-1185">Reference proteome</keyword>
<evidence type="ECO:0000313" key="2">
    <source>
        <dbReference type="Proteomes" id="UP000265520"/>
    </source>
</evidence>
<evidence type="ECO:0000313" key="1">
    <source>
        <dbReference type="EMBL" id="MCI79997.1"/>
    </source>
</evidence>